<reference evidence="1" key="1">
    <citation type="submission" date="2021-06" db="EMBL/GenBank/DDBJ databases">
        <authorList>
            <person name="Kallberg Y."/>
            <person name="Tangrot J."/>
            <person name="Rosling A."/>
        </authorList>
    </citation>
    <scope>NUCLEOTIDE SEQUENCE</scope>
    <source>
        <strain evidence="1">IL203A</strain>
    </source>
</reference>
<protein>
    <submittedName>
        <fullName evidence="1">3467_t:CDS:1</fullName>
    </submittedName>
</protein>
<feature type="non-terminal residue" evidence="1">
    <location>
        <position position="1"/>
    </location>
</feature>
<accession>A0ACA9P2F4</accession>
<sequence length="68" mass="7843">PEGLQGEPLMQKVDIYGFGVIMWEVAIEQRPYDGQNFDIDLSIKICRGERPKFDSNIPKCYAMHGFYS</sequence>
<dbReference type="EMBL" id="CAJVPU010023676">
    <property type="protein sequence ID" value="CAG8689284.1"/>
    <property type="molecule type" value="Genomic_DNA"/>
</dbReference>
<name>A0ACA9P2F4_9GLOM</name>
<evidence type="ECO:0000313" key="2">
    <source>
        <dbReference type="Proteomes" id="UP000789702"/>
    </source>
</evidence>
<keyword evidence="2" id="KW-1185">Reference proteome</keyword>
<gene>
    <name evidence="1" type="ORF">DHETER_LOCUS11165</name>
</gene>
<evidence type="ECO:0000313" key="1">
    <source>
        <dbReference type="EMBL" id="CAG8689284.1"/>
    </source>
</evidence>
<organism evidence="1 2">
    <name type="scientific">Dentiscutata heterogama</name>
    <dbReference type="NCBI Taxonomy" id="1316150"/>
    <lineage>
        <taxon>Eukaryota</taxon>
        <taxon>Fungi</taxon>
        <taxon>Fungi incertae sedis</taxon>
        <taxon>Mucoromycota</taxon>
        <taxon>Glomeromycotina</taxon>
        <taxon>Glomeromycetes</taxon>
        <taxon>Diversisporales</taxon>
        <taxon>Gigasporaceae</taxon>
        <taxon>Dentiscutata</taxon>
    </lineage>
</organism>
<dbReference type="Proteomes" id="UP000789702">
    <property type="component" value="Unassembled WGS sequence"/>
</dbReference>
<comment type="caution">
    <text evidence="1">The sequence shown here is derived from an EMBL/GenBank/DDBJ whole genome shotgun (WGS) entry which is preliminary data.</text>
</comment>
<proteinExistence type="predicted"/>